<evidence type="ECO:0000256" key="2">
    <source>
        <dbReference type="SAM" id="Phobius"/>
    </source>
</evidence>
<feature type="transmembrane region" description="Helical" evidence="2">
    <location>
        <begin position="73"/>
        <end position="91"/>
    </location>
</feature>
<feature type="transmembrane region" description="Helical" evidence="2">
    <location>
        <begin position="35"/>
        <end position="53"/>
    </location>
</feature>
<comment type="similarity">
    <text evidence="1">Belongs to the protein kinase superfamily. ADCK protein kinase family.</text>
</comment>
<organism evidence="4 5">
    <name type="scientific">Solibacillus merdavium</name>
    <dbReference type="NCBI Taxonomy" id="2762218"/>
    <lineage>
        <taxon>Bacteria</taxon>
        <taxon>Bacillati</taxon>
        <taxon>Bacillota</taxon>
        <taxon>Bacilli</taxon>
        <taxon>Bacillales</taxon>
        <taxon>Caryophanaceae</taxon>
        <taxon>Solibacillus</taxon>
    </lineage>
</organism>
<name>A0ABR8XMS2_9BACL</name>
<dbReference type="SUPFAM" id="SSF56112">
    <property type="entry name" value="Protein kinase-like (PK-like)"/>
    <property type="match status" value="1"/>
</dbReference>
<keyword evidence="4" id="KW-0418">Kinase</keyword>
<feature type="domain" description="ABC1 atypical kinase-like" evidence="3">
    <location>
        <begin position="192"/>
        <end position="438"/>
    </location>
</feature>
<evidence type="ECO:0000259" key="3">
    <source>
        <dbReference type="Pfam" id="PF03109"/>
    </source>
</evidence>
<evidence type="ECO:0000313" key="5">
    <source>
        <dbReference type="Proteomes" id="UP000600565"/>
    </source>
</evidence>
<gene>
    <name evidence="4" type="ORF">H9632_09165</name>
</gene>
<keyword evidence="2" id="KW-0472">Membrane</keyword>
<feature type="transmembrane region" description="Helical" evidence="2">
    <location>
        <begin position="6"/>
        <end position="26"/>
    </location>
</feature>
<reference evidence="4 5" key="1">
    <citation type="submission" date="2020-08" db="EMBL/GenBank/DDBJ databases">
        <title>A Genomic Blueprint of the Chicken Gut Microbiome.</title>
        <authorList>
            <person name="Gilroy R."/>
            <person name="Ravi A."/>
            <person name="Getino M."/>
            <person name="Pursley I."/>
            <person name="Horton D.L."/>
            <person name="Alikhan N.-F."/>
            <person name="Baker D."/>
            <person name="Gharbi K."/>
            <person name="Hall N."/>
            <person name="Watson M."/>
            <person name="Adriaenssens E.M."/>
            <person name="Foster-Nyarko E."/>
            <person name="Jarju S."/>
            <person name="Secka A."/>
            <person name="Antonio M."/>
            <person name="Oren A."/>
            <person name="Chaudhuri R."/>
            <person name="La Ragione R.M."/>
            <person name="Hildebrand F."/>
            <person name="Pallen M.J."/>
        </authorList>
    </citation>
    <scope>NUCLEOTIDE SEQUENCE [LARGE SCALE GENOMIC DNA]</scope>
    <source>
        <strain evidence="4 5">Sa1YVA6</strain>
    </source>
</reference>
<feature type="transmembrane region" description="Helical" evidence="2">
    <location>
        <begin position="633"/>
        <end position="653"/>
    </location>
</feature>
<keyword evidence="4" id="KW-0808">Transferase</keyword>
<dbReference type="PANTHER" id="PTHR10566">
    <property type="entry name" value="CHAPERONE-ACTIVITY OF BC1 COMPLEX CABC1 -RELATED"/>
    <property type="match status" value="1"/>
</dbReference>
<dbReference type="EMBL" id="JACSPW010000007">
    <property type="protein sequence ID" value="MBD8033237.1"/>
    <property type="molecule type" value="Genomic_DNA"/>
</dbReference>
<dbReference type="GO" id="GO:0016301">
    <property type="term" value="F:kinase activity"/>
    <property type="evidence" value="ECO:0007669"/>
    <property type="project" value="UniProtKB-KW"/>
</dbReference>
<evidence type="ECO:0000313" key="4">
    <source>
        <dbReference type="EMBL" id="MBD8033237.1"/>
    </source>
</evidence>
<dbReference type="InterPro" id="IPR050154">
    <property type="entry name" value="UbiB_kinase"/>
</dbReference>
<accession>A0ABR8XMS2</accession>
<dbReference type="InterPro" id="IPR011009">
    <property type="entry name" value="Kinase-like_dom_sf"/>
</dbReference>
<keyword evidence="2" id="KW-0812">Transmembrane</keyword>
<feature type="transmembrane region" description="Helical" evidence="2">
    <location>
        <begin position="604"/>
        <end position="627"/>
    </location>
</feature>
<dbReference type="RefSeq" id="WP_191703808.1">
    <property type="nucleotide sequence ID" value="NZ_JACSPW010000007.1"/>
</dbReference>
<evidence type="ECO:0000256" key="1">
    <source>
        <dbReference type="ARBA" id="ARBA00009670"/>
    </source>
</evidence>
<dbReference type="Pfam" id="PF03109">
    <property type="entry name" value="ABC1"/>
    <property type="match status" value="1"/>
</dbReference>
<comment type="caution">
    <text evidence="4">The sequence shown here is derived from an EMBL/GenBank/DDBJ whole genome shotgun (WGS) entry which is preliminary data.</text>
</comment>
<dbReference type="Proteomes" id="UP000600565">
    <property type="component" value="Unassembled WGS sequence"/>
</dbReference>
<dbReference type="CDD" id="cd05121">
    <property type="entry name" value="ABC1_ADCK3-like"/>
    <property type="match status" value="1"/>
</dbReference>
<protein>
    <submittedName>
        <fullName evidence="4">AarF/ABC1/UbiB kinase family protein</fullName>
    </submittedName>
</protein>
<dbReference type="InterPro" id="IPR004147">
    <property type="entry name" value="ABC1_dom"/>
</dbReference>
<proteinExistence type="inferred from homology"/>
<keyword evidence="2" id="KW-1133">Transmembrane helix</keyword>
<sequence>MNIVSAMIQLLVAAVIIFFISGRLIGSQVSLTKRIMSVIISVAFTTFVFWYTYLRGSDYYDQGIVSNVVNIATLLWLGSMLLISMLFYLLFELFDPIELNEKGAPIGRRSYFRTFITYWRRQKRLRQVVSIAVKNGVTRTMKYARAREDERELAKALRETLEQCGGVFIKFGQVLSTRKELLSPIFIDELQKLQQHVKPLSEQQVDQIIKENFNADTSKIFSYFSKTPLASASIGQVHKAILKETNEPVVVKFLRPDVKNIMHEDLAILMEFASWITSKSQWAENLGFYDLAKGFSLALSEETDFNIEARNMEQVAKIVERGSIDVKVPKVYPECSNSNVVVMEHIKGKSVTVANNIFVDLQIDRHEFAQTLLKIFLEQALISGIFHADPHPGNIYVEETSGRVAILDYGAVGRLAAHQQEGLKYFLVGIHQNDAAIVVDGISQLVENAEKIKHHEMEQAISQILLKINYVSNVPTDELMYSIFSVVRDFGLHFYPSVNVALRAIITLDGTLSVICPGFKIFSEVKDFSNDYLKMNLLKPFKKPLETKQYLEEELALLIPNLRKIPRRMDQLFKKVESGKIILHHDIFSDKANSMFVTQLFSRFVLLLVGITFGIISVALLAISQFIHNAYAIYLNTAAYLGLFLCAILLVRLSIQAIRDMKRTNKM</sequence>
<keyword evidence="5" id="KW-1185">Reference proteome</keyword>
<dbReference type="PANTHER" id="PTHR10566:SF113">
    <property type="entry name" value="PROTEIN ACTIVITY OF BC1 COMPLEX KINASE 7, CHLOROPLASTIC"/>
    <property type="match status" value="1"/>
</dbReference>